<dbReference type="GO" id="GO:0034498">
    <property type="term" value="P:early endosome to Golgi transport"/>
    <property type="evidence" value="ECO:0007669"/>
    <property type="project" value="TreeGrafter"/>
</dbReference>
<dbReference type="Pfam" id="PF12584">
    <property type="entry name" value="TRAPPC10"/>
    <property type="match status" value="1"/>
</dbReference>
<reference evidence="9" key="1">
    <citation type="journal article" date="2020" name="Stud. Mycol.">
        <title>101 Dothideomycetes genomes: a test case for predicting lifestyles and emergence of pathogens.</title>
        <authorList>
            <person name="Haridas S."/>
            <person name="Albert R."/>
            <person name="Binder M."/>
            <person name="Bloem J."/>
            <person name="Labutti K."/>
            <person name="Salamov A."/>
            <person name="Andreopoulos B."/>
            <person name="Baker S."/>
            <person name="Barry K."/>
            <person name="Bills G."/>
            <person name="Bluhm B."/>
            <person name="Cannon C."/>
            <person name="Castanera R."/>
            <person name="Culley D."/>
            <person name="Daum C."/>
            <person name="Ezra D."/>
            <person name="Gonzalez J."/>
            <person name="Henrissat B."/>
            <person name="Kuo A."/>
            <person name="Liang C."/>
            <person name="Lipzen A."/>
            <person name="Lutzoni F."/>
            <person name="Magnuson J."/>
            <person name="Mondo S."/>
            <person name="Nolan M."/>
            <person name="Ohm R."/>
            <person name="Pangilinan J."/>
            <person name="Park H.-J."/>
            <person name="Ramirez L."/>
            <person name="Alfaro M."/>
            <person name="Sun H."/>
            <person name="Tritt A."/>
            <person name="Yoshinaga Y."/>
            <person name="Zwiers L.-H."/>
            <person name="Turgeon B."/>
            <person name="Goodwin S."/>
            <person name="Spatafora J."/>
            <person name="Crous P."/>
            <person name="Grigoriev I."/>
        </authorList>
    </citation>
    <scope>NUCLEOTIDE SEQUENCE</scope>
    <source>
        <strain evidence="9">CBS 113389</strain>
    </source>
</reference>
<dbReference type="InterPro" id="IPR056913">
    <property type="entry name" value="TRAPPC10/Trs130_N"/>
</dbReference>
<dbReference type="Pfam" id="PF24965">
    <property type="entry name" value="TRS130_4HB"/>
    <property type="match status" value="1"/>
</dbReference>
<dbReference type="OrthoDB" id="10256906at2759"/>
<dbReference type="EMBL" id="MU001643">
    <property type="protein sequence ID" value="KAF2478765.1"/>
    <property type="molecule type" value="Genomic_DNA"/>
</dbReference>
<evidence type="ECO:0000313" key="9">
    <source>
        <dbReference type="EMBL" id="KAF2478765.1"/>
    </source>
</evidence>
<dbReference type="InterPro" id="IPR011990">
    <property type="entry name" value="TPR-like_helical_dom_sf"/>
</dbReference>
<gene>
    <name evidence="9" type="ORF">BDY17DRAFT_58979</name>
</gene>
<feature type="compositionally biased region" description="Polar residues" evidence="4">
    <location>
        <begin position="69"/>
        <end position="78"/>
    </location>
</feature>
<proteinExistence type="predicted"/>
<feature type="domain" description="TRAPPC10/Trs130 C-terminal" evidence="5">
    <location>
        <begin position="1281"/>
        <end position="1440"/>
    </location>
</feature>
<dbReference type="InterPro" id="IPR045126">
    <property type="entry name" value="TRAPPC10/Trs130"/>
</dbReference>
<accession>A0A6A6PFP3</accession>
<feature type="region of interest" description="Disordered" evidence="4">
    <location>
        <begin position="1449"/>
        <end position="1481"/>
    </location>
</feature>
<sequence>MDSSSKVTVEYHDPSGIFPLISRDLSSRLPLRNLNWRSQNRPLRQIKSLHLDFVPDSLTKKSLQPPGPQNNSERNTSFDIVGNGGDQRKTNARERRHQIPGLQTSPYLKIYILRCDDKVTYKESERAKVREWIRQSTAAKKKGEHDAFEYLILHVIIPDTVAASEPRWREIKSEEIDDLKERPKQGAKWPGKSSRTVFDKLRADFNESGKNAKDRIAQIRLPKENFPADLLPTPGISSTLKETAEEREKAWIDLIGKIRTLILDPFDQRVRQYEADITEQESRRSMPGFNFCTFFIYKEGLAKALESIGLIEDALVIYDELAVGLELVLRDIASGRAEGTATTFAPYTDDIKERLTGASRPVTNGTEPEGLDGTITISETIEDDYREKIVRSSISVFDFYIYLFSRQKTIILRLANAKAARIQLGLSPKGGSEDLILISEVCWRAASFIHNNARILRADLLMCRDFETTMKLSDADVESLVYLWMYEAAGKVLQETASFALENLPELGSGNHPTNGHLKSPTSGLRVPGGLSAYPSRTSSLRTNSLPPRNSRLAELRNRPSLQSASETDLMARPPSSGSEDATFADTQPGFAELVSYRASLIMMQRKALELLAQQRGWQTGWTTIKRSARLQMSEVALNDTIKEQVNGHGQDHTAGSSLLSPGLESALSSEAAFHETYERLSEDAMRYHITATQAKSAEAVVGDLAILKYHQGNYEAAVSYFQHVLPLYTDGGWNLMEIEALSIYATCLKELGKREEYVRTSLLLLGKVCAKNRTKATRWTKPDVDDETSSKFVGLMDTLVVASRQFDLEVVAPAEQFVNRVRLDRAIQLHDDCDGFSVPLTLNSLLAESLQLDRVSARLASVADPNQTIDLAVTGPVHMRGGSNEFLLESVAVAFGAYRVDRLLFEAGRIRFEHDFSQNQGEPGAQSDILEMPDDPHQNRIFLYPAQEAFKAELSLQSDIQLEATRWVEVRLNSGRNHIDALDLRLKPASAGLRLRLADAVYGNVDAREEEASTPGQLALAALPPHTSAVVQVPYSFEQPADRDILIRFTASYRTSQGAFTFVESFRLPTKLPLSVDVHDNFQFDALVSGFTIRTTTTSPLCVTHAALQSSSAYEVSGPPAISIPMPVFEGEPAKLAYKVIRREVPNDSFKGGNRKDSLALDVTYHLVDEALHTTVLARFQDAVANSPFAHLSRLLTSVMTLNAKKHWTPADTQMALLVHESSIPSFNDIGWEEIIPCLPSEVRHDITTWLKDWHAHNTRIAFGPETGSVGCVRSISIAVDVPSVDVVHRVSLALVEQPRQIKHYPPILPVGQPIHAQLRIASTGIWGRRGDGARSGSSKKILPKNFHYELLADPDAWLVGGQRRGHFVFQEGRETLVELVLIPLRLGFLSLPSIDVQPEAPEQQGTEGAREDGRGPGDAAATITTETHYESRAEVVQVFRNEKTTRVDIPETAKAMTTTTTTRPVSRLGSAGTKGSEAA</sequence>
<dbReference type="Pfam" id="PF23036">
    <property type="entry name" value="TRAPPC10_1st"/>
    <property type="match status" value="1"/>
</dbReference>
<dbReference type="RefSeq" id="XP_033585335.1">
    <property type="nucleotide sequence ID" value="XM_033738534.1"/>
</dbReference>
<dbReference type="InterPro" id="IPR056916">
    <property type="entry name" value="NTS_TR130"/>
</dbReference>
<feature type="domain" description="TRAPPC10/Trs130 N-terminal" evidence="6">
    <location>
        <begin position="93"/>
        <end position="417"/>
    </location>
</feature>
<evidence type="ECO:0000259" key="7">
    <source>
        <dbReference type="Pfam" id="PF23274"/>
    </source>
</evidence>
<keyword evidence="3" id="KW-0333">Golgi apparatus</keyword>
<evidence type="ECO:0000256" key="2">
    <source>
        <dbReference type="ARBA" id="ARBA00022448"/>
    </source>
</evidence>
<dbReference type="GO" id="GO:0005829">
    <property type="term" value="C:cytosol"/>
    <property type="evidence" value="ECO:0007669"/>
    <property type="project" value="GOC"/>
</dbReference>
<organism evidence="9 10">
    <name type="scientific">Neohortaea acidophila</name>
    <dbReference type="NCBI Taxonomy" id="245834"/>
    <lineage>
        <taxon>Eukaryota</taxon>
        <taxon>Fungi</taxon>
        <taxon>Dikarya</taxon>
        <taxon>Ascomycota</taxon>
        <taxon>Pezizomycotina</taxon>
        <taxon>Dothideomycetes</taxon>
        <taxon>Dothideomycetidae</taxon>
        <taxon>Mycosphaerellales</taxon>
        <taxon>Teratosphaeriaceae</taxon>
        <taxon>Neohortaea</taxon>
    </lineage>
</organism>
<dbReference type="Pfam" id="PF23274">
    <property type="entry name" value="DUF7077"/>
    <property type="match status" value="1"/>
</dbReference>
<dbReference type="Pfam" id="PF24967">
    <property type="entry name" value="NTS_TR130"/>
    <property type="match status" value="1"/>
</dbReference>
<evidence type="ECO:0000259" key="5">
    <source>
        <dbReference type="Pfam" id="PF12584"/>
    </source>
</evidence>
<dbReference type="SUPFAM" id="SSF48452">
    <property type="entry name" value="TPR-like"/>
    <property type="match status" value="1"/>
</dbReference>
<keyword evidence="10" id="KW-1185">Reference proteome</keyword>
<comment type="subcellular location">
    <subcellularLocation>
        <location evidence="1">Golgi apparatus</location>
    </subcellularLocation>
</comment>
<evidence type="ECO:0000259" key="6">
    <source>
        <dbReference type="Pfam" id="PF23036"/>
    </source>
</evidence>
<dbReference type="GO" id="GO:0006891">
    <property type="term" value="P:intra-Golgi vesicle-mediated transport"/>
    <property type="evidence" value="ECO:0007669"/>
    <property type="project" value="TreeGrafter"/>
</dbReference>
<evidence type="ECO:0000256" key="3">
    <source>
        <dbReference type="ARBA" id="ARBA00023034"/>
    </source>
</evidence>
<dbReference type="GeneID" id="54479536"/>
<evidence type="ECO:0000259" key="8">
    <source>
        <dbReference type="Pfam" id="PF24967"/>
    </source>
</evidence>
<feature type="domain" description="DUF7077" evidence="7">
    <location>
        <begin position="949"/>
        <end position="1068"/>
    </location>
</feature>
<name>A0A6A6PFP3_9PEZI</name>
<keyword evidence="2" id="KW-0813">Transport</keyword>
<dbReference type="InterPro" id="IPR055505">
    <property type="entry name" value="DUF7077"/>
</dbReference>
<dbReference type="InterPro" id="IPR022233">
    <property type="entry name" value="TRAPPC10/Trs130_C"/>
</dbReference>
<evidence type="ECO:0000256" key="4">
    <source>
        <dbReference type="SAM" id="MobiDB-lite"/>
    </source>
</evidence>
<evidence type="ECO:0000256" key="1">
    <source>
        <dbReference type="ARBA" id="ARBA00004555"/>
    </source>
</evidence>
<feature type="domain" description="Trs130 NTS" evidence="8">
    <location>
        <begin position="657"/>
        <end position="758"/>
    </location>
</feature>
<dbReference type="PANTHER" id="PTHR13251:SF3">
    <property type="entry name" value="TRAFFICKING PROTEIN PARTICLE COMPLEX SUBUNIT 10"/>
    <property type="match status" value="1"/>
</dbReference>
<protein>
    <submittedName>
        <fullName evidence="9">Trafficking protein particle complex subunit 10</fullName>
    </submittedName>
</protein>
<dbReference type="Proteomes" id="UP000799767">
    <property type="component" value="Unassembled WGS sequence"/>
</dbReference>
<evidence type="ECO:0000313" key="10">
    <source>
        <dbReference type="Proteomes" id="UP000799767"/>
    </source>
</evidence>
<dbReference type="GO" id="GO:1990071">
    <property type="term" value="C:TRAPPII protein complex"/>
    <property type="evidence" value="ECO:0007669"/>
    <property type="project" value="InterPro"/>
</dbReference>
<feature type="region of interest" description="Disordered" evidence="4">
    <location>
        <begin position="57"/>
        <end position="96"/>
    </location>
</feature>
<dbReference type="PANTHER" id="PTHR13251">
    <property type="entry name" value="EPILEPSY HOLOPROSENCEPHALY CANDIDATE 1/TMEM1"/>
    <property type="match status" value="1"/>
</dbReference>
<feature type="compositionally biased region" description="Polar residues" evidence="4">
    <location>
        <begin position="535"/>
        <end position="548"/>
    </location>
</feature>
<feature type="region of interest" description="Disordered" evidence="4">
    <location>
        <begin position="510"/>
        <end position="584"/>
    </location>
</feature>
<feature type="region of interest" description="Disordered" evidence="4">
    <location>
        <begin position="1401"/>
        <end position="1431"/>
    </location>
</feature>